<dbReference type="EMBL" id="JPGG01000018">
    <property type="protein sequence ID" value="KGC10696.1"/>
    <property type="molecule type" value="Genomic_DNA"/>
</dbReference>
<dbReference type="Proteomes" id="UP001059745">
    <property type="component" value="Chromosome 1"/>
</dbReference>
<evidence type="ECO:0000313" key="4">
    <source>
        <dbReference type="EMBL" id="UWX71574.1"/>
    </source>
</evidence>
<organism evidence="3 6">
    <name type="scientific">Burkholderia gladioli</name>
    <name type="common">Pseudomonas marginata</name>
    <name type="synonym">Phytomonas marginata</name>
    <dbReference type="NCBI Taxonomy" id="28095"/>
    <lineage>
        <taxon>Bacteria</taxon>
        <taxon>Pseudomonadati</taxon>
        <taxon>Pseudomonadota</taxon>
        <taxon>Betaproteobacteria</taxon>
        <taxon>Burkholderiales</taxon>
        <taxon>Burkholderiaceae</taxon>
        <taxon>Burkholderia</taxon>
    </lineage>
</organism>
<reference evidence="3" key="3">
    <citation type="submission" date="2017-09" db="EMBL/GenBank/DDBJ databases">
        <title>FDA dAtabase for Regulatory Grade micrObial Sequences (FDA-ARGOS): Supporting development and validation of Infectious Disease Dx tests.</title>
        <authorList>
            <person name="Minogue T."/>
            <person name="Wolcott M."/>
            <person name="Wasieloski L."/>
            <person name="Aguilar W."/>
            <person name="Moore D."/>
            <person name="Tallon L.J."/>
            <person name="Sadzewicz L."/>
            <person name="Ott S."/>
            <person name="Zhao X."/>
            <person name="Nagaraj S."/>
            <person name="Vavikolanu K."/>
            <person name="Aluvathingal J."/>
            <person name="Nadendla S."/>
            <person name="Sichtig H."/>
        </authorList>
    </citation>
    <scope>NUCLEOTIDE SEQUENCE</scope>
    <source>
        <strain evidence="3">FDAARGOS_390</strain>
    </source>
</reference>
<dbReference type="AlphaFoldDB" id="A0A095WAZ0"/>
<proteinExistence type="predicted"/>
<evidence type="ECO:0000256" key="1">
    <source>
        <dbReference type="SAM" id="SignalP"/>
    </source>
</evidence>
<feature type="signal peptide" evidence="1">
    <location>
        <begin position="1"/>
        <end position="22"/>
    </location>
</feature>
<evidence type="ECO:0000313" key="6">
    <source>
        <dbReference type="Proteomes" id="UP000220629"/>
    </source>
</evidence>
<dbReference type="KEGG" id="bgo:BM43_2880"/>
<accession>A0A095EZ81</accession>
<dbReference type="RefSeq" id="WP_013697641.1">
    <property type="nucleotide sequence ID" value="NZ_CADEPO010000005.1"/>
</dbReference>
<dbReference type="Proteomes" id="UP000220629">
    <property type="component" value="Unassembled WGS sequence"/>
</dbReference>
<dbReference type="Proteomes" id="UP000029590">
    <property type="component" value="Unassembled WGS sequence"/>
</dbReference>
<reference evidence="6" key="2">
    <citation type="submission" date="2017-09" db="EMBL/GenBank/DDBJ databases">
        <title>FDA dAtabase for Regulatory Grade micrObial Sequences (FDA-ARGOS): Supporting development and validation of Infectious Disease Dx tests.</title>
        <authorList>
            <person name="Minogue T."/>
            <person name="Wolcott M."/>
            <person name="Wasieloski L."/>
            <person name="Aguilar W."/>
            <person name="Moore D."/>
            <person name="Tallon L."/>
            <person name="Sadzewicz L."/>
            <person name="Ott S."/>
            <person name="Zhao X."/>
            <person name="Nagaraj S."/>
            <person name="Vavikolanu K."/>
            <person name="Aluvathingal J."/>
            <person name="Nadendla S."/>
            <person name="Sichtig H."/>
        </authorList>
    </citation>
    <scope>NUCLEOTIDE SEQUENCE [LARGE SCALE GENOMIC DNA]</scope>
    <source>
        <strain evidence="6">FDAARGOS_390</strain>
    </source>
</reference>
<evidence type="ECO:0000313" key="3">
    <source>
        <dbReference type="EMBL" id="PEH38830.1"/>
    </source>
</evidence>
<dbReference type="OMA" id="MNGNACV"/>
<evidence type="ECO:0000313" key="5">
    <source>
        <dbReference type="Proteomes" id="UP000029590"/>
    </source>
</evidence>
<evidence type="ECO:0000313" key="2">
    <source>
        <dbReference type="EMBL" id="KGC10696.1"/>
    </source>
</evidence>
<dbReference type="EMBL" id="CP104214">
    <property type="protein sequence ID" value="UWX71574.1"/>
    <property type="molecule type" value="Genomic_DNA"/>
</dbReference>
<gene>
    <name evidence="3" type="ORF">CRM94_31330</name>
    <name evidence="2" type="ORF">DM48_6016</name>
    <name evidence="4" type="ORF">NYZ96_07440</name>
</gene>
<feature type="chain" id="PRO_5011844118" evidence="1">
    <location>
        <begin position="23"/>
        <end position="105"/>
    </location>
</feature>
<reference evidence="2 5" key="1">
    <citation type="submission" date="2014-04" db="EMBL/GenBank/DDBJ databases">
        <authorList>
            <person name="Bishop-Lilly K.A."/>
            <person name="Broomall S.M."/>
            <person name="Chain P.S."/>
            <person name="Chertkov O."/>
            <person name="Coyne S.R."/>
            <person name="Daligault H.E."/>
            <person name="Davenport K.W."/>
            <person name="Erkkila T."/>
            <person name="Frey K.G."/>
            <person name="Gibbons H.S."/>
            <person name="Gu W."/>
            <person name="Jaissle J."/>
            <person name="Johnson S.L."/>
            <person name="Koroleva G.I."/>
            <person name="Ladner J.T."/>
            <person name="Lo C.-C."/>
            <person name="Minogue T.D."/>
            <person name="Munk C."/>
            <person name="Palacios G.F."/>
            <person name="Redden C.L."/>
            <person name="Rosenzweig C.N."/>
            <person name="Scholz M.B."/>
            <person name="Teshima H."/>
            <person name="Xu Y."/>
        </authorList>
    </citation>
    <scope>NUCLEOTIDE SEQUENCE [LARGE SCALE GENOMIC DNA]</scope>
    <source>
        <strain evidence="5">gladioli</strain>
        <strain evidence="2">Gladioli</strain>
    </source>
</reference>
<dbReference type="Pfam" id="PF13663">
    <property type="entry name" value="DUF4148"/>
    <property type="match status" value="1"/>
</dbReference>
<sequence>MKKLSTLAIALCALTIPALSFAQGTAPITRAQVVAELAQLEQAGYDPAAGESVDYPAKLQAAEAKVAQQQAGQAQRAQAANGQNSAASDPNCVGPASFCNVYFGS</sequence>
<protein>
    <submittedName>
        <fullName evidence="3">DUF4148 domain-containing protein</fullName>
    </submittedName>
</protein>
<keyword evidence="1" id="KW-0732">Signal</keyword>
<accession>A0A095WAZ0</accession>
<name>A0A095WAZ0_BURGA</name>
<dbReference type="InterPro" id="IPR025421">
    <property type="entry name" value="DUF4148"/>
</dbReference>
<dbReference type="OrthoDB" id="9104200at2"/>
<dbReference type="EMBL" id="PDDY01000004">
    <property type="protein sequence ID" value="PEH38830.1"/>
    <property type="molecule type" value="Genomic_DNA"/>
</dbReference>
<reference evidence="4" key="4">
    <citation type="submission" date="2022-09" db="EMBL/GenBank/DDBJ databases">
        <title>Genomic of Burkholderia gladioli.</title>
        <authorList>
            <person name="Wu H."/>
        </authorList>
    </citation>
    <scope>NUCLEOTIDE SEQUENCE</scope>
    <source>
        <strain evidence="4">ZN-S4</strain>
    </source>
</reference>